<dbReference type="EMBL" id="GBRH01173669">
    <property type="protein sequence ID" value="JAE24227.1"/>
    <property type="molecule type" value="Transcribed_RNA"/>
</dbReference>
<evidence type="ECO:0000313" key="1">
    <source>
        <dbReference type="EMBL" id="JAE24227.1"/>
    </source>
</evidence>
<name>A0A0A9GIC5_ARUDO</name>
<proteinExistence type="predicted"/>
<reference evidence="1" key="1">
    <citation type="submission" date="2014-09" db="EMBL/GenBank/DDBJ databases">
        <authorList>
            <person name="Magalhaes I.L.F."/>
            <person name="Oliveira U."/>
            <person name="Santos F.R."/>
            <person name="Vidigal T.H.D.A."/>
            <person name="Brescovit A.D."/>
            <person name="Santos A.J."/>
        </authorList>
    </citation>
    <scope>NUCLEOTIDE SEQUENCE</scope>
    <source>
        <tissue evidence="1">Shoot tissue taken approximately 20 cm above the soil surface</tissue>
    </source>
</reference>
<sequence>MATLIEVGTKPVTSIKTEKRTTLQVCLLLQSLVF</sequence>
<organism evidence="1">
    <name type="scientific">Arundo donax</name>
    <name type="common">Giant reed</name>
    <name type="synonym">Donax arundinaceus</name>
    <dbReference type="NCBI Taxonomy" id="35708"/>
    <lineage>
        <taxon>Eukaryota</taxon>
        <taxon>Viridiplantae</taxon>
        <taxon>Streptophyta</taxon>
        <taxon>Embryophyta</taxon>
        <taxon>Tracheophyta</taxon>
        <taxon>Spermatophyta</taxon>
        <taxon>Magnoliopsida</taxon>
        <taxon>Liliopsida</taxon>
        <taxon>Poales</taxon>
        <taxon>Poaceae</taxon>
        <taxon>PACMAD clade</taxon>
        <taxon>Arundinoideae</taxon>
        <taxon>Arundineae</taxon>
        <taxon>Arundo</taxon>
    </lineage>
</organism>
<protein>
    <submittedName>
        <fullName evidence="1">Uncharacterized protein</fullName>
    </submittedName>
</protein>
<accession>A0A0A9GIC5</accession>
<dbReference type="AlphaFoldDB" id="A0A0A9GIC5"/>
<reference evidence="1" key="2">
    <citation type="journal article" date="2015" name="Data Brief">
        <title>Shoot transcriptome of the giant reed, Arundo donax.</title>
        <authorList>
            <person name="Barrero R.A."/>
            <person name="Guerrero F.D."/>
            <person name="Moolhuijzen P."/>
            <person name="Goolsby J.A."/>
            <person name="Tidwell J."/>
            <person name="Bellgard S.E."/>
            <person name="Bellgard M.I."/>
        </authorList>
    </citation>
    <scope>NUCLEOTIDE SEQUENCE</scope>
    <source>
        <tissue evidence="1">Shoot tissue taken approximately 20 cm above the soil surface</tissue>
    </source>
</reference>